<sequence>MALRRPPTAFTLKPSDVTDLQAFLKRRDEQEQQQLDPHHSTTTSGPGSNAQDELTPLVRLDDRSDRPELESRGLSKGDHTPTDRSNPSINPLHASGPQ</sequence>
<evidence type="ECO:0000313" key="3">
    <source>
        <dbReference type="EMBL" id="POY75098.1"/>
    </source>
</evidence>
<proteinExistence type="predicted"/>
<keyword evidence="1" id="KW-0833">Ubl conjugation pathway</keyword>
<evidence type="ECO:0000313" key="4">
    <source>
        <dbReference type="Proteomes" id="UP000237144"/>
    </source>
</evidence>
<dbReference type="Proteomes" id="UP000237144">
    <property type="component" value="Unassembled WGS sequence"/>
</dbReference>
<dbReference type="AlphaFoldDB" id="A0A2S5BEA0"/>
<organism evidence="3 4">
    <name type="scientific">Rhodotorula taiwanensis</name>
    <dbReference type="NCBI Taxonomy" id="741276"/>
    <lineage>
        <taxon>Eukaryota</taxon>
        <taxon>Fungi</taxon>
        <taxon>Dikarya</taxon>
        <taxon>Basidiomycota</taxon>
        <taxon>Pucciniomycotina</taxon>
        <taxon>Microbotryomycetes</taxon>
        <taxon>Sporidiobolales</taxon>
        <taxon>Sporidiobolaceae</taxon>
        <taxon>Rhodotorula</taxon>
    </lineage>
</organism>
<reference evidence="3 4" key="1">
    <citation type="journal article" date="2018" name="Front. Microbiol.">
        <title>Prospects for Fungal Bioremediation of Acidic Radioactive Waste Sites: Characterization and Genome Sequence of Rhodotorula taiwanensis MD1149.</title>
        <authorList>
            <person name="Tkavc R."/>
            <person name="Matrosova V.Y."/>
            <person name="Grichenko O.E."/>
            <person name="Gostincar C."/>
            <person name="Volpe R.P."/>
            <person name="Klimenkova P."/>
            <person name="Gaidamakova E.K."/>
            <person name="Zhou C.E."/>
            <person name="Stewart B.J."/>
            <person name="Lyman M.G."/>
            <person name="Malfatti S.A."/>
            <person name="Rubinfeld B."/>
            <person name="Courtot M."/>
            <person name="Singh J."/>
            <person name="Dalgard C.L."/>
            <person name="Hamilton T."/>
            <person name="Frey K.G."/>
            <person name="Gunde-Cimerman N."/>
            <person name="Dugan L."/>
            <person name="Daly M.J."/>
        </authorList>
    </citation>
    <scope>NUCLEOTIDE SEQUENCE [LARGE SCALE GENOMIC DNA]</scope>
    <source>
        <strain evidence="3 4">MD1149</strain>
    </source>
</reference>
<gene>
    <name evidence="3" type="ORF">BMF94_1728</name>
</gene>
<dbReference type="OrthoDB" id="2530376at2759"/>
<evidence type="ECO:0000256" key="2">
    <source>
        <dbReference type="SAM" id="MobiDB-lite"/>
    </source>
</evidence>
<dbReference type="InterPro" id="IPR018860">
    <property type="entry name" value="APC_suCDC26"/>
</dbReference>
<feature type="compositionally biased region" description="Basic and acidic residues" evidence="2">
    <location>
        <begin position="59"/>
        <end position="82"/>
    </location>
</feature>
<name>A0A2S5BEA0_9BASI</name>
<evidence type="ECO:0000256" key="1">
    <source>
        <dbReference type="ARBA" id="ARBA00022786"/>
    </source>
</evidence>
<dbReference type="EMBL" id="PJQD01000019">
    <property type="protein sequence ID" value="POY75098.1"/>
    <property type="molecule type" value="Genomic_DNA"/>
</dbReference>
<keyword evidence="4" id="KW-1185">Reference proteome</keyword>
<protein>
    <submittedName>
        <fullName evidence="3">Uncharacterized protein</fullName>
    </submittedName>
</protein>
<dbReference type="Pfam" id="PF10471">
    <property type="entry name" value="ANAPC_CDC26"/>
    <property type="match status" value="1"/>
</dbReference>
<comment type="caution">
    <text evidence="3">The sequence shown here is derived from an EMBL/GenBank/DDBJ whole genome shotgun (WGS) entry which is preliminary data.</text>
</comment>
<accession>A0A2S5BEA0</accession>
<dbReference type="GO" id="GO:0031145">
    <property type="term" value="P:anaphase-promoting complex-dependent catabolic process"/>
    <property type="evidence" value="ECO:0007669"/>
    <property type="project" value="InterPro"/>
</dbReference>
<feature type="compositionally biased region" description="Polar residues" evidence="2">
    <location>
        <begin position="32"/>
        <end position="52"/>
    </location>
</feature>
<dbReference type="GO" id="GO:0005680">
    <property type="term" value="C:anaphase-promoting complex"/>
    <property type="evidence" value="ECO:0007669"/>
    <property type="project" value="InterPro"/>
</dbReference>
<feature type="region of interest" description="Disordered" evidence="2">
    <location>
        <begin position="1"/>
        <end position="98"/>
    </location>
</feature>